<dbReference type="AlphaFoldDB" id="A0A1Z4V801"/>
<proteinExistence type="predicted"/>
<dbReference type="RefSeq" id="WP_096669867.1">
    <property type="nucleotide sequence ID" value="NZ_AP018316.1"/>
</dbReference>
<dbReference type="EMBL" id="AP018316">
    <property type="protein sequence ID" value="BAZ87700.1"/>
    <property type="molecule type" value="Genomic_DNA"/>
</dbReference>
<dbReference type="OrthoDB" id="505632at2"/>
<reference evidence="2 3" key="1">
    <citation type="submission" date="2017-06" db="EMBL/GenBank/DDBJ databases">
        <title>Genome sequencing of cyanobaciteial culture collection at National Institute for Environmental Studies (NIES).</title>
        <authorList>
            <person name="Hirose Y."/>
            <person name="Shimura Y."/>
            <person name="Fujisawa T."/>
            <person name="Nakamura Y."/>
            <person name="Kawachi M."/>
        </authorList>
    </citation>
    <scope>NUCLEOTIDE SEQUENCE [LARGE SCALE GENOMIC DNA]</scope>
    <source>
        <strain evidence="2 3">NIES-806</strain>
    </source>
</reference>
<dbReference type="InterPro" id="IPR049052">
    <property type="entry name" value="nSTAND1"/>
</dbReference>
<dbReference type="InterPro" id="IPR027417">
    <property type="entry name" value="P-loop_NTPase"/>
</dbReference>
<dbReference type="Gene3D" id="3.40.50.300">
    <property type="entry name" value="P-loop containing nucleotide triphosphate hydrolases"/>
    <property type="match status" value="1"/>
</dbReference>
<name>A0A1Z4V801_9CYAN</name>
<evidence type="ECO:0000313" key="3">
    <source>
        <dbReference type="Proteomes" id="UP000218702"/>
    </source>
</evidence>
<dbReference type="Pfam" id="PF20703">
    <property type="entry name" value="nSTAND1"/>
    <property type="match status" value="1"/>
</dbReference>
<organism evidence="2 3">
    <name type="scientific">Dolichospermum compactum NIES-806</name>
    <dbReference type="NCBI Taxonomy" id="1973481"/>
    <lineage>
        <taxon>Bacteria</taxon>
        <taxon>Bacillati</taxon>
        <taxon>Cyanobacteriota</taxon>
        <taxon>Cyanophyceae</taxon>
        <taxon>Nostocales</taxon>
        <taxon>Aphanizomenonaceae</taxon>
        <taxon>Dolichospermum</taxon>
        <taxon>Dolichospermum compactum</taxon>
    </lineage>
</organism>
<dbReference type="PANTHER" id="PTHR34301:SF8">
    <property type="entry name" value="ATPASE DOMAIN-CONTAINING PROTEIN"/>
    <property type="match status" value="1"/>
</dbReference>
<evidence type="ECO:0000259" key="1">
    <source>
        <dbReference type="Pfam" id="PF20703"/>
    </source>
</evidence>
<feature type="domain" description="Novel STAND NTPase 1" evidence="1">
    <location>
        <begin position="19"/>
        <end position="272"/>
    </location>
</feature>
<accession>A0A1Z4V801</accession>
<dbReference type="PANTHER" id="PTHR34301">
    <property type="entry name" value="DNA-BINDING PROTEIN-RELATED"/>
    <property type="match status" value="1"/>
</dbReference>
<evidence type="ECO:0000313" key="2">
    <source>
        <dbReference type="EMBL" id="BAZ87700.1"/>
    </source>
</evidence>
<gene>
    <name evidence="2" type="ORF">NIES806_39310</name>
</gene>
<dbReference type="KEGG" id="dcm:NIES806_39310"/>
<keyword evidence="3" id="KW-1185">Reference proteome</keyword>
<protein>
    <recommendedName>
        <fullName evidence="1">Novel STAND NTPase 1 domain-containing protein</fullName>
    </recommendedName>
</protein>
<dbReference type="SUPFAM" id="SSF52540">
    <property type="entry name" value="P-loop containing nucleoside triphosphate hydrolases"/>
    <property type="match status" value="1"/>
</dbReference>
<dbReference type="Proteomes" id="UP000218702">
    <property type="component" value="Chromosome"/>
</dbReference>
<sequence>MQDYFYNPFANNGNIVYDDNFVGRQDEIRTIQQRVINSPQAGCLAIVGAPRIGKSSLVYHTLIYPKNILAERKILTFRINLPDVKNHQELFREFVKQTLESLDDADSEDEFILIKGKSLLEKNLQWLDLQSEVRKFFKKLKRSNWRIIAVIDEFDQARHIFKDGVGFQALRELAYQPEWSICLVTVSRRYLYEIGNQVDISNLPGIFKDEILRCFSQEELRTLLNKLQKIDFDVTNECFQFIWDNTGGHPHLASALSFELANSWLNSQKYNLEESLQEATSEFLKYYDNLIDILKEDDSLDKLLQILFGPVITATKFDAEKFVRYGLIKPNNYGYYQVFSSHFENYLRLVERSRDLWPLWRDTERKLRSLITEIMETEYGEDWPSQLEKSRPKLKKMIDQFREAQEKEKKSFGGRASTNLLDFSYPMNLYEIISSHWNLFEKILNQDKNYWSARFQLLAKLRNPMAHIRDEIIQEHERQIAEGYCQEILYNLEEYKRRIYSNPN</sequence>